<evidence type="ECO:0000313" key="5">
    <source>
        <dbReference type="Proteomes" id="UP000178999"/>
    </source>
</evidence>
<gene>
    <name evidence="4" type="ORF">A2382_04860</name>
</gene>
<comment type="caution">
    <text evidence="4">The sequence shown here is derived from an EMBL/GenBank/DDBJ whole genome shotgun (WGS) entry which is preliminary data.</text>
</comment>
<dbReference type="Gene3D" id="3.40.630.190">
    <property type="entry name" value="LCP protein"/>
    <property type="match status" value="1"/>
</dbReference>
<proteinExistence type="inferred from homology"/>
<evidence type="ECO:0000313" key="4">
    <source>
        <dbReference type="EMBL" id="OGM79989.1"/>
    </source>
</evidence>
<dbReference type="AlphaFoldDB" id="A0A1F8CVZ5"/>
<dbReference type="Pfam" id="PF03816">
    <property type="entry name" value="LytR_cpsA_psr"/>
    <property type="match status" value="1"/>
</dbReference>
<reference evidence="4 5" key="1">
    <citation type="journal article" date="2016" name="Nat. Commun.">
        <title>Thousands of microbial genomes shed light on interconnected biogeochemical processes in an aquifer system.</title>
        <authorList>
            <person name="Anantharaman K."/>
            <person name="Brown C.T."/>
            <person name="Hug L.A."/>
            <person name="Sharon I."/>
            <person name="Castelle C.J."/>
            <person name="Probst A.J."/>
            <person name="Thomas B.C."/>
            <person name="Singh A."/>
            <person name="Wilkins M.J."/>
            <person name="Karaoz U."/>
            <person name="Brodie E.L."/>
            <person name="Williams K.H."/>
            <person name="Hubbard S.S."/>
            <person name="Banfield J.F."/>
        </authorList>
    </citation>
    <scope>NUCLEOTIDE SEQUENCE [LARGE SCALE GENOMIC DNA]</scope>
</reference>
<comment type="similarity">
    <text evidence="1">Belongs to the LytR/CpsA/Psr (LCP) family.</text>
</comment>
<accession>A0A1F8CVZ5</accession>
<dbReference type="STRING" id="1802538.A2382_04860"/>
<dbReference type="PANTHER" id="PTHR33392">
    <property type="entry name" value="POLYISOPRENYL-TEICHOIC ACID--PEPTIDOGLYCAN TEICHOIC ACID TRANSFERASE TAGU"/>
    <property type="match status" value="1"/>
</dbReference>
<evidence type="ECO:0000259" key="3">
    <source>
        <dbReference type="Pfam" id="PF03816"/>
    </source>
</evidence>
<keyword evidence="2" id="KW-0472">Membrane</keyword>
<evidence type="ECO:0000256" key="1">
    <source>
        <dbReference type="ARBA" id="ARBA00006068"/>
    </source>
</evidence>
<dbReference type="Proteomes" id="UP000178999">
    <property type="component" value="Unassembled WGS sequence"/>
</dbReference>
<organism evidence="4 5">
    <name type="scientific">Candidatus Woesebacteria bacterium RIFOXYB1_FULL_38_16</name>
    <dbReference type="NCBI Taxonomy" id="1802538"/>
    <lineage>
        <taxon>Bacteria</taxon>
        <taxon>Candidatus Woeseibacteriota</taxon>
    </lineage>
</organism>
<dbReference type="EMBL" id="MGHY01000005">
    <property type="protein sequence ID" value="OGM79989.1"/>
    <property type="molecule type" value="Genomic_DNA"/>
</dbReference>
<dbReference type="InterPro" id="IPR050922">
    <property type="entry name" value="LytR/CpsA/Psr_CW_biosynth"/>
</dbReference>
<name>A0A1F8CVZ5_9BACT</name>
<evidence type="ECO:0000256" key="2">
    <source>
        <dbReference type="SAM" id="Phobius"/>
    </source>
</evidence>
<dbReference type="NCBIfam" id="TIGR00350">
    <property type="entry name" value="lytR_cpsA_psr"/>
    <property type="match status" value="1"/>
</dbReference>
<sequence length="372" mass="42746">MKETSEEPEKKILTQNRILLSKIKRTFLFRNVWLARLILFLGVIGVVVVLLILIVKLVFYLGWDRYINLGRNFLFPRRDSFSGSYVNVLVLGKAGFGHEAPDLTDTMLLVSFNLKEGQENISLLSLPRDIWIEDLRAKLNSVYYWGNQKKEGGGLVLTKKVVEEIVGVPIQYGVVVDFAGFSKLIDSLGGIEVEVENSFTDERFPIPGKEDDLCGGDLKYNCRFETVSFTKGLQMMDGAEALKFVRSRHAEDLTEGTDLARSKRQQQVILGIKNRLLDREVMFSWEKIQKVNEIVWSMIETDMNEEMMAVLAGWAYRTKQYETLSIPDEFLINPPLVGKYDYLYVFVPRRENWEEIHNWLVGKIDGINSLPN</sequence>
<feature type="transmembrane region" description="Helical" evidence="2">
    <location>
        <begin position="33"/>
        <end position="63"/>
    </location>
</feature>
<keyword evidence="2" id="KW-1133">Transmembrane helix</keyword>
<dbReference type="InterPro" id="IPR004474">
    <property type="entry name" value="LytR_CpsA_psr"/>
</dbReference>
<protein>
    <recommendedName>
        <fullName evidence="3">Cell envelope-related transcriptional attenuator domain-containing protein</fullName>
    </recommendedName>
</protein>
<keyword evidence="2" id="KW-0812">Transmembrane</keyword>
<feature type="domain" description="Cell envelope-related transcriptional attenuator" evidence="3">
    <location>
        <begin position="104"/>
        <end position="276"/>
    </location>
</feature>
<dbReference type="PANTHER" id="PTHR33392:SF6">
    <property type="entry name" value="POLYISOPRENYL-TEICHOIC ACID--PEPTIDOGLYCAN TEICHOIC ACID TRANSFERASE TAGU"/>
    <property type="match status" value="1"/>
</dbReference>